<feature type="transmembrane region" description="Helical" evidence="8">
    <location>
        <begin position="197"/>
        <end position="215"/>
    </location>
</feature>
<dbReference type="PANTHER" id="PTHR33650">
    <property type="entry name" value="CHLOROPLAST ENVELOPE MEMBRANE PROTEIN-RELATED"/>
    <property type="match status" value="1"/>
</dbReference>
<proteinExistence type="inferred from homology"/>
<keyword evidence="8" id="KW-1003">Cell membrane</keyword>
<reference evidence="9 10" key="1">
    <citation type="journal article" date="2020" name="ISME J.">
        <title>Comparative genomics reveals insights into cyanobacterial evolution and habitat adaptation.</title>
        <authorList>
            <person name="Chen M.Y."/>
            <person name="Teng W.K."/>
            <person name="Zhao L."/>
            <person name="Hu C.X."/>
            <person name="Zhou Y.K."/>
            <person name="Han B.P."/>
            <person name="Song L.R."/>
            <person name="Shu W.S."/>
        </authorList>
    </citation>
    <scope>NUCLEOTIDE SEQUENCE [LARGE SCALE GENOMIC DNA]</scope>
    <source>
        <strain evidence="9 10">FACHB-288</strain>
    </source>
</reference>
<keyword evidence="2 8" id="KW-0813">Transport</keyword>
<dbReference type="Proteomes" id="UP000658514">
    <property type="component" value="Unassembled WGS sequence"/>
</dbReference>
<protein>
    <recommendedName>
        <fullName evidence="8">Proton extrusion protein PxcA</fullName>
    </recommendedName>
</protein>
<evidence type="ECO:0000256" key="1">
    <source>
        <dbReference type="ARBA" id="ARBA00004141"/>
    </source>
</evidence>
<evidence type="ECO:0000256" key="5">
    <source>
        <dbReference type="ARBA" id="ARBA00022989"/>
    </source>
</evidence>
<keyword evidence="5 8" id="KW-1133">Transmembrane helix</keyword>
<evidence type="ECO:0000256" key="6">
    <source>
        <dbReference type="ARBA" id="ARBA00023065"/>
    </source>
</evidence>
<dbReference type="InterPro" id="IPR004282">
    <property type="entry name" value="CemA"/>
</dbReference>
<dbReference type="EMBL" id="JACJQH010000018">
    <property type="protein sequence ID" value="MBD2196419.1"/>
    <property type="molecule type" value="Genomic_DNA"/>
</dbReference>
<keyword evidence="8" id="KW-0997">Cell inner membrane</keyword>
<comment type="function">
    <text evidence="8">Required for H(+) efflux immediately after light irradiation to form a rapid H(+) concentration gradient across the thylakoid membranes. Together with PxcL, contributes to transient H(+) uptake following dark to light transition.</text>
</comment>
<sequence>MKNSFFQNIKYQISKFKQWFLSTPERALLEAYQAAQIIRNIEIEHFGNQKISASTGNYTENVMSYWQGYLNKNLIFIKVKLAEFRLSRSVLNISEAAILEQLQFIDDVISKYNIPTEQISTIQDISNVTPIPINNPVNKKVKISDNNIANVPPVTQKTGFLPRSLGRTINRIQSDLSPQAEADFIRNYHITQRRTRIALRFFLILILVPLLTQHISKQVLFSPLVEKVRGETSEHIFLNVNMEIKALEELKTFEHKLKFENLLYESPKFSHEEVQEQMREKALEIAEEFTQESNSAISNIFADLLSLVAFGIIVAMSKKEIVIVKSFIDNIVYGLSDSAKAFLIILFTDIFVGFHSPHGWEVLLEGLSEHLGIPANRSAIFLFIATFPVILDTIFKYWIFRYLSRLSPSALATLKEMDE</sequence>
<keyword evidence="6 8" id="KW-0406">Ion transport</keyword>
<accession>A0ABR8A9B8</accession>
<evidence type="ECO:0000256" key="2">
    <source>
        <dbReference type="ARBA" id="ARBA00022448"/>
    </source>
</evidence>
<evidence type="ECO:0000256" key="8">
    <source>
        <dbReference type="HAMAP-Rule" id="MF_01308"/>
    </source>
</evidence>
<keyword evidence="4 8" id="KW-0375">Hydrogen ion transport</keyword>
<dbReference type="PANTHER" id="PTHR33650:SF2">
    <property type="entry name" value="CHLOROPLAST ENVELOPE MEMBRANE PROTEIN"/>
    <property type="match status" value="1"/>
</dbReference>
<gene>
    <name evidence="8 9" type="primary">pxcA</name>
    <name evidence="9" type="ORF">H6G24_13070</name>
</gene>
<evidence type="ECO:0000256" key="7">
    <source>
        <dbReference type="ARBA" id="ARBA00023136"/>
    </source>
</evidence>
<name>A0ABR8A9B8_9CYAN</name>
<dbReference type="NCBIfam" id="NF002703">
    <property type="entry name" value="PRK02507.1-1"/>
    <property type="match status" value="1"/>
</dbReference>
<comment type="subcellular location">
    <subcellularLocation>
        <location evidence="8">Cell inner membrane</location>
        <topology evidence="8">Multi-pass membrane protein</topology>
    </subcellularLocation>
    <subcellularLocation>
        <location evidence="1">Membrane</location>
        <topology evidence="1">Multi-pass membrane protein</topology>
    </subcellularLocation>
</comment>
<keyword evidence="10" id="KW-1185">Reference proteome</keyword>
<keyword evidence="7 8" id="KW-0472">Membrane</keyword>
<feature type="transmembrane region" description="Helical" evidence="8">
    <location>
        <begin position="338"/>
        <end position="358"/>
    </location>
</feature>
<feature type="transmembrane region" description="Helical" evidence="8">
    <location>
        <begin position="378"/>
        <end position="399"/>
    </location>
</feature>
<evidence type="ECO:0000313" key="9">
    <source>
        <dbReference type="EMBL" id="MBD2196419.1"/>
    </source>
</evidence>
<comment type="caution">
    <text evidence="9">The sequence shown here is derived from an EMBL/GenBank/DDBJ whole genome shotgun (WGS) entry which is preliminary data.</text>
</comment>
<dbReference type="RefSeq" id="WP_190540727.1">
    <property type="nucleotide sequence ID" value="NZ_CAWPNO010000049.1"/>
</dbReference>
<keyword evidence="3 8" id="KW-0812">Transmembrane</keyword>
<evidence type="ECO:0000256" key="4">
    <source>
        <dbReference type="ARBA" id="ARBA00022781"/>
    </source>
</evidence>
<dbReference type="Pfam" id="PF03040">
    <property type="entry name" value="CemA"/>
    <property type="match status" value="1"/>
</dbReference>
<comment type="similarity">
    <text evidence="8">Belongs to the CemA family.</text>
</comment>
<dbReference type="HAMAP" id="MF_01308">
    <property type="entry name" value="CemA_PxcA"/>
    <property type="match status" value="1"/>
</dbReference>
<evidence type="ECO:0000256" key="3">
    <source>
        <dbReference type="ARBA" id="ARBA00022692"/>
    </source>
</evidence>
<organism evidence="9 10">
    <name type="scientific">Calothrix parietina FACHB-288</name>
    <dbReference type="NCBI Taxonomy" id="2692896"/>
    <lineage>
        <taxon>Bacteria</taxon>
        <taxon>Bacillati</taxon>
        <taxon>Cyanobacteriota</taxon>
        <taxon>Cyanophyceae</taxon>
        <taxon>Nostocales</taxon>
        <taxon>Calotrichaceae</taxon>
        <taxon>Calothrix</taxon>
    </lineage>
</organism>
<evidence type="ECO:0000313" key="10">
    <source>
        <dbReference type="Proteomes" id="UP000658514"/>
    </source>
</evidence>
<feature type="transmembrane region" description="Helical" evidence="8">
    <location>
        <begin position="296"/>
        <end position="317"/>
    </location>
</feature>